<dbReference type="AlphaFoldDB" id="A0A2S9JAA4"/>
<gene>
    <name evidence="1" type="ORF">C5750_25210</name>
</gene>
<comment type="caution">
    <text evidence="1">The sequence shown here is derived from an EMBL/GenBank/DDBJ whole genome shotgun (WGS) entry which is preliminary data.</text>
</comment>
<dbReference type="EMBL" id="PVBT01000010">
    <property type="protein sequence ID" value="PRD49721.1"/>
    <property type="molecule type" value="Genomic_DNA"/>
</dbReference>
<evidence type="ECO:0000313" key="1">
    <source>
        <dbReference type="EMBL" id="PRD49721.1"/>
    </source>
</evidence>
<reference evidence="1 2" key="1">
    <citation type="submission" date="2018-02" db="EMBL/GenBank/DDBJ databases">
        <title>The draft genome of Phyllobacterium myrsinacearum DSM5892.</title>
        <authorList>
            <person name="Li L."/>
            <person name="Liu L."/>
            <person name="Zhang X."/>
            <person name="Wang T."/>
        </authorList>
    </citation>
    <scope>NUCLEOTIDE SEQUENCE [LARGE SCALE GENOMIC DNA]</scope>
    <source>
        <strain evidence="1 2">DSM 5892</strain>
    </source>
</reference>
<dbReference type="OrthoDB" id="8453628at2"/>
<dbReference type="Proteomes" id="UP000238563">
    <property type="component" value="Unassembled WGS sequence"/>
</dbReference>
<sequence>MIGLFLPRLRVVSLLHMQLASPAPGPSRLMQRASRTRRNGLFALVRNNEQDGSGHVSTHI</sequence>
<accession>A0A2S9JAA4</accession>
<keyword evidence="2" id="KW-1185">Reference proteome</keyword>
<organism evidence="1 2">
    <name type="scientific">Phyllobacterium myrsinacearum</name>
    <dbReference type="NCBI Taxonomy" id="28101"/>
    <lineage>
        <taxon>Bacteria</taxon>
        <taxon>Pseudomonadati</taxon>
        <taxon>Pseudomonadota</taxon>
        <taxon>Alphaproteobacteria</taxon>
        <taxon>Hyphomicrobiales</taxon>
        <taxon>Phyllobacteriaceae</taxon>
        <taxon>Phyllobacterium</taxon>
    </lineage>
</organism>
<name>A0A2S9JAA4_9HYPH</name>
<evidence type="ECO:0000313" key="2">
    <source>
        <dbReference type="Proteomes" id="UP000238563"/>
    </source>
</evidence>
<proteinExistence type="predicted"/>
<protein>
    <submittedName>
        <fullName evidence="1">Uncharacterized protein</fullName>
    </submittedName>
</protein>
<dbReference type="RefSeq" id="WP_114949229.1">
    <property type="nucleotide sequence ID" value="NZ_PVBT01000010.1"/>
</dbReference>